<feature type="compositionally biased region" description="Basic and acidic residues" evidence="1">
    <location>
        <begin position="26"/>
        <end position="35"/>
    </location>
</feature>
<reference evidence="2 3" key="1">
    <citation type="journal article" date="2019" name="ACS Chem. Biol.">
        <title>Identification and Mobilization of a Cryptic Antibiotic Biosynthesis Gene Locus from a Human-Pathogenic Nocardia Isolate.</title>
        <authorList>
            <person name="Herisse M."/>
            <person name="Ishida K."/>
            <person name="Porter J.L."/>
            <person name="Howden B."/>
            <person name="Hertweck C."/>
            <person name="Stinear T.P."/>
            <person name="Pidot S.J."/>
        </authorList>
    </citation>
    <scope>NUCLEOTIDE SEQUENCE [LARGE SCALE GENOMIC DNA]</scope>
    <source>
        <strain evidence="2 3">AUSMDU00012715</strain>
    </source>
</reference>
<evidence type="ECO:0000313" key="2">
    <source>
        <dbReference type="EMBL" id="QIS21302.1"/>
    </source>
</evidence>
<dbReference type="RefSeq" id="WP_167488600.1">
    <property type="nucleotide sequence ID" value="NZ_CP046173.1"/>
</dbReference>
<sequence length="81" mass="9162">MRHEDPRSAQPDNRGDVELDISSIWRKPDQEKPDPLTRLVGRPAWSRPHARVLGNRNSVPQDLPRIGQLGRASIEPIQLPA</sequence>
<dbReference type="EMBL" id="CP046173">
    <property type="protein sequence ID" value="QIS21302.1"/>
    <property type="molecule type" value="Genomic_DNA"/>
</dbReference>
<protein>
    <submittedName>
        <fullName evidence="2">Uncharacterized protein</fullName>
    </submittedName>
</protein>
<organism evidence="2 3">
    <name type="scientific">Nocardia terpenica</name>
    <dbReference type="NCBI Taxonomy" id="455432"/>
    <lineage>
        <taxon>Bacteria</taxon>
        <taxon>Bacillati</taxon>
        <taxon>Actinomycetota</taxon>
        <taxon>Actinomycetes</taxon>
        <taxon>Mycobacteriales</taxon>
        <taxon>Nocardiaceae</taxon>
        <taxon>Nocardia</taxon>
    </lineage>
</organism>
<evidence type="ECO:0000256" key="1">
    <source>
        <dbReference type="SAM" id="MobiDB-lite"/>
    </source>
</evidence>
<proteinExistence type="predicted"/>
<feature type="compositionally biased region" description="Basic and acidic residues" evidence="1">
    <location>
        <begin position="1"/>
        <end position="17"/>
    </location>
</feature>
<evidence type="ECO:0000313" key="3">
    <source>
        <dbReference type="Proteomes" id="UP000500953"/>
    </source>
</evidence>
<name>A0A6G9Z731_9NOCA</name>
<dbReference type="AlphaFoldDB" id="A0A6G9Z731"/>
<feature type="region of interest" description="Disordered" evidence="1">
    <location>
        <begin position="1"/>
        <end position="42"/>
    </location>
</feature>
<accession>A0A6G9Z731</accession>
<dbReference type="Proteomes" id="UP000500953">
    <property type="component" value="Chromosome"/>
</dbReference>
<gene>
    <name evidence="2" type="ORF">F6W96_26210</name>
</gene>